<evidence type="ECO:0000256" key="1">
    <source>
        <dbReference type="ARBA" id="ARBA00023002"/>
    </source>
</evidence>
<dbReference type="Gene3D" id="3.40.50.720">
    <property type="entry name" value="NAD(P)-binding Rossmann-like Domain"/>
    <property type="match status" value="1"/>
</dbReference>
<dbReference type="InterPro" id="IPR036291">
    <property type="entry name" value="NAD(P)-bd_dom_sf"/>
</dbReference>
<name>A0A444DXT6_ENSVE</name>
<evidence type="ECO:0000313" key="3">
    <source>
        <dbReference type="Proteomes" id="UP000287651"/>
    </source>
</evidence>
<organism evidence="2 3">
    <name type="scientific">Ensete ventricosum</name>
    <name type="common">Abyssinian banana</name>
    <name type="synonym">Musa ensete</name>
    <dbReference type="NCBI Taxonomy" id="4639"/>
    <lineage>
        <taxon>Eukaryota</taxon>
        <taxon>Viridiplantae</taxon>
        <taxon>Streptophyta</taxon>
        <taxon>Embryophyta</taxon>
        <taxon>Tracheophyta</taxon>
        <taxon>Spermatophyta</taxon>
        <taxon>Magnoliopsida</taxon>
        <taxon>Liliopsida</taxon>
        <taxon>Zingiberales</taxon>
        <taxon>Musaceae</taxon>
        <taxon>Ensete</taxon>
    </lineage>
</organism>
<sequence length="141" mass="14898">MITSARSPSGQMFRGATQVYATPTHLHYPLQSLTGPPIRGATDRAKSHAGVTMTGSSGSGKVVCVTGASGYIATWLVKLLLQRGYTVRASVRDPGEIHLIAQPPHPFSSTMFSDPANAHDDCVSANSEVMGKLSIAVPYKD</sequence>
<accession>A0A444DXT6</accession>
<dbReference type="PANTHER" id="PTHR10366:SF852">
    <property type="entry name" value="CINNAMOYL-COA REDUCTASE CAD2"/>
    <property type="match status" value="1"/>
</dbReference>
<dbReference type="AlphaFoldDB" id="A0A444DXT6"/>
<proteinExistence type="predicted"/>
<comment type="caution">
    <text evidence="2">The sequence shown here is derived from an EMBL/GenBank/DDBJ whole genome shotgun (WGS) entry which is preliminary data.</text>
</comment>
<reference evidence="2 3" key="1">
    <citation type="journal article" date="2014" name="Agronomy (Basel)">
        <title>A Draft Genome Sequence for Ensete ventricosum, the Drought-Tolerant Tree Against Hunger.</title>
        <authorList>
            <person name="Harrison J."/>
            <person name="Moore K.A."/>
            <person name="Paszkiewicz K."/>
            <person name="Jones T."/>
            <person name="Grant M."/>
            <person name="Ambacheew D."/>
            <person name="Muzemil S."/>
            <person name="Studholme D.J."/>
        </authorList>
    </citation>
    <scope>NUCLEOTIDE SEQUENCE [LARGE SCALE GENOMIC DNA]</scope>
</reference>
<gene>
    <name evidence="2" type="ORF">B296_00051675</name>
</gene>
<dbReference type="PANTHER" id="PTHR10366">
    <property type="entry name" value="NAD DEPENDENT EPIMERASE/DEHYDRATASE"/>
    <property type="match status" value="1"/>
</dbReference>
<evidence type="ECO:0000313" key="2">
    <source>
        <dbReference type="EMBL" id="RRT50543.1"/>
    </source>
</evidence>
<protein>
    <submittedName>
        <fullName evidence="2">Uncharacterized protein</fullName>
    </submittedName>
</protein>
<dbReference type="EMBL" id="AMZH03012710">
    <property type="protein sequence ID" value="RRT50543.1"/>
    <property type="molecule type" value="Genomic_DNA"/>
</dbReference>
<dbReference type="InterPro" id="IPR050425">
    <property type="entry name" value="NAD(P)_dehydrat-like"/>
</dbReference>
<dbReference type="SUPFAM" id="SSF51735">
    <property type="entry name" value="NAD(P)-binding Rossmann-fold domains"/>
    <property type="match status" value="1"/>
</dbReference>
<dbReference type="GO" id="GO:0016616">
    <property type="term" value="F:oxidoreductase activity, acting on the CH-OH group of donors, NAD or NADP as acceptor"/>
    <property type="evidence" value="ECO:0007669"/>
    <property type="project" value="TreeGrafter"/>
</dbReference>
<dbReference type="Proteomes" id="UP000287651">
    <property type="component" value="Unassembled WGS sequence"/>
</dbReference>
<keyword evidence="1" id="KW-0560">Oxidoreductase</keyword>